<gene>
    <name evidence="1" type="ORF">SAMN05216466_10370</name>
</gene>
<dbReference type="Proteomes" id="UP000199706">
    <property type="component" value="Unassembled WGS sequence"/>
</dbReference>
<reference evidence="1 2" key="1">
    <citation type="submission" date="2016-10" db="EMBL/GenBank/DDBJ databases">
        <authorList>
            <person name="de Groot N.N."/>
        </authorList>
    </citation>
    <scope>NUCLEOTIDE SEQUENCE [LARGE SCALE GENOMIC DNA]</scope>
    <source>
        <strain evidence="1 2">LMG 2247</strain>
    </source>
</reference>
<evidence type="ECO:0000313" key="1">
    <source>
        <dbReference type="EMBL" id="SDG36108.1"/>
    </source>
</evidence>
<organism evidence="1 2">
    <name type="scientific">Paraburkholderia phenazinium</name>
    <dbReference type="NCBI Taxonomy" id="60549"/>
    <lineage>
        <taxon>Bacteria</taxon>
        <taxon>Pseudomonadati</taxon>
        <taxon>Pseudomonadota</taxon>
        <taxon>Betaproteobacteria</taxon>
        <taxon>Burkholderiales</taxon>
        <taxon>Burkholderiaceae</taxon>
        <taxon>Paraburkholderia</taxon>
    </lineage>
</organism>
<protein>
    <recommendedName>
        <fullName evidence="3">Aromatic ring-opening dioxygenase LigA</fullName>
    </recommendedName>
</protein>
<accession>A0A1G7TL97</accession>
<evidence type="ECO:0008006" key="3">
    <source>
        <dbReference type="Google" id="ProtNLM"/>
    </source>
</evidence>
<dbReference type="AlphaFoldDB" id="A0A1G7TL97"/>
<dbReference type="EMBL" id="FNCJ01000003">
    <property type="protein sequence ID" value="SDG36108.1"/>
    <property type="molecule type" value="Genomic_DNA"/>
</dbReference>
<proteinExistence type="predicted"/>
<evidence type="ECO:0000313" key="2">
    <source>
        <dbReference type="Proteomes" id="UP000199706"/>
    </source>
</evidence>
<dbReference type="RefSeq" id="WP_090683118.1">
    <property type="nucleotide sequence ID" value="NZ_CADERL010000022.1"/>
</dbReference>
<name>A0A1G7TL97_9BURK</name>
<dbReference type="OrthoDB" id="8891769at2"/>
<sequence length="213" mass="22287">MNIQLNFINRSNDCGNSEVVLFQRNVVPDLDELAIAWKVIRYCGRDCLHPFVFSTALEIALGDDHGNFSPRVAAHPGERFVINAHPSGRGRLAPDAAGTSGADGAGSGADIQVVNRLPRGAVNVNAFSSGKLIAAKQAVAPGQKAEFRFTPALWIAVASQVHESRALSSAVMSSDSTLLQLAGIVAADIVMTGGGSGAQAQPFGFALENVVHL</sequence>